<name>A0A3B0UQL4_9ZZZZ</name>
<reference evidence="1" key="1">
    <citation type="submission" date="2018-06" db="EMBL/GenBank/DDBJ databases">
        <authorList>
            <person name="Zhirakovskaya E."/>
        </authorList>
    </citation>
    <scope>NUCLEOTIDE SEQUENCE</scope>
</reference>
<organism evidence="1">
    <name type="scientific">hydrothermal vent metagenome</name>
    <dbReference type="NCBI Taxonomy" id="652676"/>
    <lineage>
        <taxon>unclassified sequences</taxon>
        <taxon>metagenomes</taxon>
        <taxon>ecological metagenomes</taxon>
    </lineage>
</organism>
<proteinExistence type="predicted"/>
<sequence>MRSDRCFLVLGGSGLVGSQIVRTVARAMEPARIVVASLFRGEVREFLYDARKEFPNIEFVGAWGDVFVRDQFSLEHRRRLLLSRPNRDMLYEDLFGSLDGAYGRSALVQLIQQYKPDVIVDSINTATAISYQDIASLSKQTYDFLQQLRQIVDHQDLEKLDALGKSLEQNVSTLLISQSLPQLIRHVQMLHKAMCEVGTRLYLKIGTTGTGGMGLNIPYTHSEDRPSAKLMSKTAVGFAHTGLMFLMARTPNGPLVKELKPGAMIGYRRVAYKSVKMRGRPQFRYHSQVHALNGRLMLRGDENRFQRIGKLHMAGVDTGENGFFARGEFEAITHINQMEFVTPEEISQQALLEIKGSNTGYDVIGGIDSSIINPSFRAGVLRQTALDKLARIEEETNSHSVALGQLGPPELSKLLYEAHLLRLNYQTLQNVLQTPASELSETLYHFIMENELLRTQITSIGVPILAPDGKQLIRGPRINIPESIYREVELTPEGVNSWAQKGWVDLRPSNCKTWQERFERMRRTQHMLHTRGTSSVTMKTYLPETIEIGSVVAWLFNNDYQGYRIK</sequence>
<accession>A0A3B0UQL4</accession>
<dbReference type="EMBL" id="UOEU01000445">
    <property type="protein sequence ID" value="VAW33375.1"/>
    <property type="molecule type" value="Genomic_DNA"/>
</dbReference>
<gene>
    <name evidence="1" type="ORF">MNBD_CHLOROFLEXI01-944</name>
</gene>
<evidence type="ECO:0008006" key="2">
    <source>
        <dbReference type="Google" id="ProtNLM"/>
    </source>
</evidence>
<evidence type="ECO:0000313" key="1">
    <source>
        <dbReference type="EMBL" id="VAW33375.1"/>
    </source>
</evidence>
<dbReference type="AlphaFoldDB" id="A0A3B0UQL4"/>
<protein>
    <recommendedName>
        <fullName evidence="2">Short-chain dehydrogenase</fullName>
    </recommendedName>
</protein>